<evidence type="ECO:0000256" key="2">
    <source>
        <dbReference type="ARBA" id="ARBA00022737"/>
    </source>
</evidence>
<dbReference type="InterPro" id="IPR002182">
    <property type="entry name" value="NB-ARC"/>
</dbReference>
<accession>A0A8T0CMY6</accession>
<dbReference type="GO" id="GO:0004721">
    <property type="term" value="F:phosphoprotein phosphatase activity"/>
    <property type="evidence" value="ECO:0007669"/>
    <property type="project" value="UniProtKB-KW"/>
</dbReference>
<dbReference type="InterPro" id="IPR016024">
    <property type="entry name" value="ARM-type_fold"/>
</dbReference>
<dbReference type="InterPro" id="IPR029021">
    <property type="entry name" value="Prot-tyrosine_phosphatase-like"/>
</dbReference>
<dbReference type="SUPFAM" id="SSF46785">
    <property type="entry name" value="Winged helix' DNA-binding domain"/>
    <property type="match status" value="1"/>
</dbReference>
<dbReference type="Proteomes" id="UP000806378">
    <property type="component" value="Unassembled WGS sequence"/>
</dbReference>
<evidence type="ECO:0000259" key="6">
    <source>
        <dbReference type="PROSITE" id="PS50104"/>
    </source>
</evidence>
<keyword evidence="3" id="KW-0378">Hydrolase</keyword>
<dbReference type="InterPro" id="IPR000157">
    <property type="entry name" value="TIR_dom"/>
</dbReference>
<keyword evidence="4" id="KW-0520">NAD</keyword>
<dbReference type="PRINTS" id="PR00364">
    <property type="entry name" value="DISEASERSIST"/>
</dbReference>
<dbReference type="Pfam" id="PF23282">
    <property type="entry name" value="WHD_ROQ1"/>
    <property type="match status" value="1"/>
</dbReference>
<sequence length="1307" mass="147249">MATPEEKRVDEELSHLIGLSERVRSAVDEAESFKAECSELGKQVDRLSPMLHSLARFTTSAQSLYERPIYRITAEVSRNLEQALALARKCKPHNILRRVITIISAAEFRKVLALLDASLADLQWLLGVFNTEGEGGVIELSLPPIASTDPILSWVWSFIASLHMGPLPGRMEAANELASLARDNDRNKKIIVEEGGVPPLLKLLKESSAPDAQKAATAALRCLANDEGRLQAIVNEIGVETILEILPSLSEVRTTIEDRQSQPPPDQIIKANDDLSKGTRNLPGGGVLEISDRVYVFDYCLTRDWSFSGQITTDWLKDDRYKFYMRGIVAKLQDQFSAASFMVLNLGEQDNQSQMTEVLSEYDITVMELPQNYGGCPILRLENIHNFLRSADEWLSSDTQQNVLLMHCERGAWPVLAFTLASLLLYRKKQDGEQKTLDMIYKKAPYELLQLTSTLNPLPSQLRCLHYVSTQNAGLDWPPQDKALVINSVILRSIPIMDAEGGCRPIVKILGRDPFMVADQTAKVLFSTPRRSGHVRHYKQADGETDKLDIHCNVQGDVVLECMSLDANLEHGELMFRAMFNTVFVSDNVLKLEFDGMDVPWDRKDQYPKEFMAEIVFSQVDVTTSLVMVDLSSEEKENLKEKSMRKIELEELPAEGQEVTSVGDSASSSAINNGTVEATAADVFNLVQIPGLTLPKQEKVYQQGGSPSSTSMSSGYDYDVFLSFRGADTRSGIANFLYTRLLGTRIHTFKDDEELQVGEEFGPELLKAISQSKIVIPIFSKGYTSSKWCLNELVQMVECSKTRRQKIMPIFYDVTPAEVRHQIGSYEEAFLLHEEKFGVNVSKWKAAFKNVANLNGWDNSKRNRGEGELVDEIVKKVIDELKTAYLLVTDCLVGVENHVKEINTMMCGDLEDIRILGIHGMGGVGKTTLAKIIYNRLLHNFEACCFLSNIKGTSELKGMESLQNQLISDVLKKKWSNINNVEEGIKIIKERLCSKKVLLLLDDVDQMTHWDALIGKPTWFGLGSRIIITSRNKDIVNVPEVCYPYELMSLNFNQSLQLFCKHAFGRDYPLDDYVAFSTEVVKSSGGLPLALEAIGKLLLCRSKDVWDVILKKSKQVPLSEVKQKLKISYDALDDCQKHIFLEIACLFTGFDQRMVLHSWKDSNLFPEEGLEVLQKISLIKIGEDNKLWMHNQLRGLGRDIVRRECDKERKKKTQLGNHAEGLDVVMEPKGTKKIEALCRKFDAQSLYNFANEEVERLCNLRYVEVRVFEDDWPSTDRTYGSSACLLLSKIGICVCQLGRQFFLPSLQ</sequence>
<evidence type="ECO:0000313" key="9">
    <source>
        <dbReference type="Proteomes" id="UP000806378"/>
    </source>
</evidence>
<dbReference type="SMART" id="SM01326">
    <property type="entry name" value="PTEN_C2"/>
    <property type="match status" value="1"/>
</dbReference>
<organism evidence="8 9">
    <name type="scientific">Corymbia citriodora subsp. variegata</name>
    <dbReference type="NCBI Taxonomy" id="360336"/>
    <lineage>
        <taxon>Eukaryota</taxon>
        <taxon>Viridiplantae</taxon>
        <taxon>Streptophyta</taxon>
        <taxon>Embryophyta</taxon>
        <taxon>Tracheophyta</taxon>
        <taxon>Spermatophyta</taxon>
        <taxon>Magnoliopsida</taxon>
        <taxon>eudicotyledons</taxon>
        <taxon>Gunneridae</taxon>
        <taxon>Pentapetalae</taxon>
        <taxon>rosids</taxon>
        <taxon>malvids</taxon>
        <taxon>Myrtales</taxon>
        <taxon>Myrtaceae</taxon>
        <taxon>Myrtoideae</taxon>
        <taxon>Eucalypteae</taxon>
        <taxon>Corymbia</taxon>
    </lineage>
</organism>
<dbReference type="Pfam" id="PF00514">
    <property type="entry name" value="Arm"/>
    <property type="match status" value="1"/>
</dbReference>
<dbReference type="InterPro" id="IPR027417">
    <property type="entry name" value="P-loop_NTPase"/>
</dbReference>
<keyword evidence="9" id="KW-1185">Reference proteome</keyword>
<keyword evidence="1" id="KW-0433">Leucine-rich repeat</keyword>
<dbReference type="InterPro" id="IPR014020">
    <property type="entry name" value="Tensin_C2-dom"/>
</dbReference>
<dbReference type="FunFam" id="3.40.50.10140:FF:000007">
    <property type="entry name" value="Disease resistance protein (TIR-NBS-LRR class)"/>
    <property type="match status" value="1"/>
</dbReference>
<dbReference type="InterPro" id="IPR042197">
    <property type="entry name" value="Apaf_helical"/>
</dbReference>
<dbReference type="Pfam" id="PF01582">
    <property type="entry name" value="TIR"/>
    <property type="match status" value="1"/>
</dbReference>
<gene>
    <name evidence="8" type="ORF">BT93_L1826</name>
</gene>
<dbReference type="Pfam" id="PF00931">
    <property type="entry name" value="NB-ARC"/>
    <property type="match status" value="1"/>
</dbReference>
<dbReference type="Gene3D" id="1.25.10.10">
    <property type="entry name" value="Leucine-rich Repeat Variant"/>
    <property type="match status" value="1"/>
</dbReference>
<dbReference type="InterPro" id="IPR011989">
    <property type="entry name" value="ARM-like"/>
</dbReference>
<dbReference type="InterPro" id="IPR000225">
    <property type="entry name" value="Armadillo"/>
</dbReference>
<dbReference type="Gene3D" id="1.10.8.430">
    <property type="entry name" value="Helical domain of apoptotic protease-activating factors"/>
    <property type="match status" value="1"/>
</dbReference>
<dbReference type="SUPFAM" id="SSF52799">
    <property type="entry name" value="(Phosphotyrosine protein) phosphatases II"/>
    <property type="match status" value="1"/>
</dbReference>
<feature type="domain" description="TIR" evidence="6">
    <location>
        <begin position="716"/>
        <end position="881"/>
    </location>
</feature>
<dbReference type="Gramene" id="rna-gnl|WGS:JABURB|Cocit.L1826.1">
    <property type="protein sequence ID" value="cds-KAF7848584.1"/>
    <property type="gene ID" value="gene-BT93_L1826"/>
</dbReference>
<dbReference type="Pfam" id="PF10409">
    <property type="entry name" value="PTEN_C2"/>
    <property type="match status" value="1"/>
</dbReference>
<reference evidence="8" key="1">
    <citation type="submission" date="2020-05" db="EMBL/GenBank/DDBJ databases">
        <title>WGS assembly of Corymbia citriodora subspecies variegata.</title>
        <authorList>
            <person name="Barry K."/>
            <person name="Hundley H."/>
            <person name="Shu S."/>
            <person name="Jenkins J."/>
            <person name="Grimwood J."/>
            <person name="Baten A."/>
        </authorList>
    </citation>
    <scope>NUCLEOTIDE SEQUENCE</scope>
    <source>
        <strain evidence="8">CV2-018</strain>
    </source>
</reference>
<dbReference type="InterPro" id="IPR035897">
    <property type="entry name" value="Toll_tir_struct_dom_sf"/>
</dbReference>
<dbReference type="InterPro" id="IPR051144">
    <property type="entry name" value="Formin_homology_domain"/>
</dbReference>
<keyword evidence="3" id="KW-0904">Protein phosphatase</keyword>
<dbReference type="Gene3D" id="1.20.930.20">
    <property type="entry name" value="Adaptor protein Cbl, N-terminal domain"/>
    <property type="match status" value="1"/>
</dbReference>
<keyword evidence="2" id="KW-0677">Repeat</keyword>
<dbReference type="Pfam" id="PF25055">
    <property type="entry name" value="DUF7792"/>
    <property type="match status" value="1"/>
</dbReference>
<evidence type="ECO:0000259" key="7">
    <source>
        <dbReference type="PROSITE" id="PS51182"/>
    </source>
</evidence>
<dbReference type="InterPro" id="IPR058192">
    <property type="entry name" value="WHD_ROQ1-like"/>
</dbReference>
<dbReference type="GO" id="GO:0043531">
    <property type="term" value="F:ADP binding"/>
    <property type="evidence" value="ECO:0007669"/>
    <property type="project" value="InterPro"/>
</dbReference>
<feature type="domain" description="C2 tensin-type" evidence="7">
    <location>
        <begin position="481"/>
        <end position="620"/>
    </location>
</feature>
<dbReference type="Gene3D" id="2.60.40.1110">
    <property type="match status" value="1"/>
</dbReference>
<evidence type="ECO:0000256" key="1">
    <source>
        <dbReference type="ARBA" id="ARBA00022614"/>
    </source>
</evidence>
<proteinExistence type="predicted"/>
<dbReference type="OrthoDB" id="1668162at2759"/>
<evidence type="ECO:0000256" key="3">
    <source>
        <dbReference type="ARBA" id="ARBA00022912"/>
    </source>
</evidence>
<dbReference type="SMART" id="SM00255">
    <property type="entry name" value="TIR"/>
    <property type="match status" value="1"/>
</dbReference>
<dbReference type="InterPro" id="IPR056694">
    <property type="entry name" value="DUF7792"/>
</dbReference>
<evidence type="ECO:0000256" key="5">
    <source>
        <dbReference type="PROSITE-ProRule" id="PRU00259"/>
    </source>
</evidence>
<comment type="caution">
    <text evidence="8">The sequence shown here is derived from an EMBL/GenBank/DDBJ whole genome shotgun (WGS) entry which is preliminary data.</text>
</comment>
<dbReference type="PROSITE" id="PS50176">
    <property type="entry name" value="ARM_REPEAT"/>
    <property type="match status" value="1"/>
</dbReference>
<dbReference type="Gene3D" id="3.40.50.300">
    <property type="entry name" value="P-loop containing nucleotide triphosphate hydrolases"/>
    <property type="match status" value="1"/>
</dbReference>
<dbReference type="SUPFAM" id="SSF48371">
    <property type="entry name" value="ARM repeat"/>
    <property type="match status" value="1"/>
</dbReference>
<dbReference type="SUPFAM" id="SSF52540">
    <property type="entry name" value="P-loop containing nucleoside triphosphate hydrolases"/>
    <property type="match status" value="1"/>
</dbReference>
<dbReference type="GO" id="GO:0007166">
    <property type="term" value="P:cell surface receptor signaling pathway"/>
    <property type="evidence" value="ECO:0007669"/>
    <property type="project" value="InterPro"/>
</dbReference>
<dbReference type="PANTHER" id="PTHR45733">
    <property type="entry name" value="FORMIN-J"/>
    <property type="match status" value="1"/>
</dbReference>
<dbReference type="SMART" id="SM00185">
    <property type="entry name" value="ARM"/>
    <property type="match status" value="1"/>
</dbReference>
<dbReference type="InterPro" id="IPR035892">
    <property type="entry name" value="C2_domain_sf"/>
</dbReference>
<dbReference type="EMBL" id="MU090058">
    <property type="protein sequence ID" value="KAF7848584.1"/>
    <property type="molecule type" value="Genomic_DNA"/>
</dbReference>
<name>A0A8T0CMY6_CORYI</name>
<dbReference type="InterPro" id="IPR036390">
    <property type="entry name" value="WH_DNA-bd_sf"/>
</dbReference>
<dbReference type="Gene3D" id="3.40.50.10140">
    <property type="entry name" value="Toll/interleukin-1 receptor homology (TIR) domain"/>
    <property type="match status" value="1"/>
</dbReference>
<dbReference type="Gene3D" id="3.90.190.10">
    <property type="entry name" value="Protein tyrosine phosphatase superfamily"/>
    <property type="match status" value="1"/>
</dbReference>
<dbReference type="SUPFAM" id="SSF52200">
    <property type="entry name" value="Toll/Interleukin receptor TIR domain"/>
    <property type="match status" value="1"/>
</dbReference>
<dbReference type="PANTHER" id="PTHR45733:SF8">
    <property type="entry name" value="FORMIN-J"/>
    <property type="match status" value="1"/>
</dbReference>
<dbReference type="PROSITE" id="PS50104">
    <property type="entry name" value="TIR"/>
    <property type="match status" value="1"/>
</dbReference>
<dbReference type="SUPFAM" id="SSF49562">
    <property type="entry name" value="C2 domain (Calcium/lipid-binding domain, CaLB)"/>
    <property type="match status" value="1"/>
</dbReference>
<feature type="repeat" description="ARM" evidence="5">
    <location>
        <begin position="195"/>
        <end position="238"/>
    </location>
</feature>
<dbReference type="InterPro" id="IPR036537">
    <property type="entry name" value="Adaptor_Cbl_N_dom_sf"/>
</dbReference>
<evidence type="ECO:0000313" key="8">
    <source>
        <dbReference type="EMBL" id="KAF7848584.1"/>
    </source>
</evidence>
<evidence type="ECO:0000256" key="4">
    <source>
        <dbReference type="ARBA" id="ARBA00023027"/>
    </source>
</evidence>
<dbReference type="PROSITE" id="PS51182">
    <property type="entry name" value="C2_TENSIN"/>
    <property type="match status" value="1"/>
</dbReference>
<evidence type="ECO:0008006" key="10">
    <source>
        <dbReference type="Google" id="ProtNLM"/>
    </source>
</evidence>
<protein>
    <recommendedName>
        <fullName evidence="10">TIR domain-containing protein</fullName>
    </recommendedName>
</protein>